<organism evidence="1 2">
    <name type="scientific">Pseudonocardia hierapolitana</name>
    <dbReference type="NCBI Taxonomy" id="1128676"/>
    <lineage>
        <taxon>Bacteria</taxon>
        <taxon>Bacillati</taxon>
        <taxon>Actinomycetota</taxon>
        <taxon>Actinomycetes</taxon>
        <taxon>Pseudonocardiales</taxon>
        <taxon>Pseudonocardiaceae</taxon>
        <taxon>Pseudonocardia</taxon>
    </lineage>
</organism>
<keyword evidence="2" id="KW-1185">Reference proteome</keyword>
<dbReference type="Proteomes" id="UP000321261">
    <property type="component" value="Unassembled WGS sequence"/>
</dbReference>
<accession>A0A561SJW2</accession>
<proteinExistence type="predicted"/>
<evidence type="ECO:0000313" key="1">
    <source>
        <dbReference type="EMBL" id="TWF75177.1"/>
    </source>
</evidence>
<gene>
    <name evidence="1" type="ORF">FHX44_111061</name>
</gene>
<protein>
    <submittedName>
        <fullName evidence="1">Uncharacterized protein</fullName>
    </submittedName>
</protein>
<sequence>MIDTVSALVGRAESVVRLEPTAGPRTPLTRHAIETCALEIVLRMSIAGYQDVCCSYG</sequence>
<name>A0A561SJW2_9PSEU</name>
<reference evidence="1 2" key="1">
    <citation type="submission" date="2019-06" db="EMBL/GenBank/DDBJ databases">
        <title>Sequencing the genomes of 1000 actinobacteria strains.</title>
        <authorList>
            <person name="Klenk H.-P."/>
        </authorList>
    </citation>
    <scope>NUCLEOTIDE SEQUENCE [LARGE SCALE GENOMIC DNA]</scope>
    <source>
        <strain evidence="1 2">DSM 45671</strain>
    </source>
</reference>
<evidence type="ECO:0000313" key="2">
    <source>
        <dbReference type="Proteomes" id="UP000321261"/>
    </source>
</evidence>
<dbReference type="EMBL" id="VIWU01000001">
    <property type="protein sequence ID" value="TWF75177.1"/>
    <property type="molecule type" value="Genomic_DNA"/>
</dbReference>
<comment type="caution">
    <text evidence="1">The sequence shown here is derived from an EMBL/GenBank/DDBJ whole genome shotgun (WGS) entry which is preliminary data.</text>
</comment>
<dbReference type="AlphaFoldDB" id="A0A561SJW2"/>